<dbReference type="NCBIfam" id="NF041278">
    <property type="entry name" value="CmcJ_NvfI_EfuI"/>
    <property type="match status" value="1"/>
</dbReference>
<dbReference type="Proteomes" id="UP000799424">
    <property type="component" value="Unassembled WGS sequence"/>
</dbReference>
<organism evidence="3 4">
    <name type="scientific">Ophiobolus disseminans</name>
    <dbReference type="NCBI Taxonomy" id="1469910"/>
    <lineage>
        <taxon>Eukaryota</taxon>
        <taxon>Fungi</taxon>
        <taxon>Dikarya</taxon>
        <taxon>Ascomycota</taxon>
        <taxon>Pezizomycotina</taxon>
        <taxon>Dothideomycetes</taxon>
        <taxon>Pleosporomycetidae</taxon>
        <taxon>Pleosporales</taxon>
        <taxon>Pleosporineae</taxon>
        <taxon>Phaeosphaeriaceae</taxon>
        <taxon>Ophiobolus</taxon>
    </lineage>
</organism>
<proteinExistence type="inferred from homology"/>
<evidence type="ECO:0000256" key="2">
    <source>
        <dbReference type="ARBA" id="ARBA00023604"/>
    </source>
</evidence>
<name>A0A6A7AF17_9PLEO</name>
<protein>
    <recommendedName>
        <fullName evidence="5">Methyltransferase</fullName>
    </recommendedName>
</protein>
<dbReference type="EMBL" id="MU006218">
    <property type="protein sequence ID" value="KAF2831289.1"/>
    <property type="molecule type" value="Genomic_DNA"/>
</dbReference>
<dbReference type="PANTHER" id="PTHR34598">
    <property type="entry name" value="BLL6449 PROTEIN"/>
    <property type="match status" value="1"/>
</dbReference>
<dbReference type="GO" id="GO:0016491">
    <property type="term" value="F:oxidoreductase activity"/>
    <property type="evidence" value="ECO:0007669"/>
    <property type="project" value="UniProtKB-KW"/>
</dbReference>
<gene>
    <name evidence="3" type="ORF">CC86DRAFT_366686</name>
</gene>
<sequence length="301" mass="34479">MSTTADSTRSTFDGSQAVLQAKQDDNAIEAEVAFLKYEPTYELEKLYTINYNTDGILPRTNAENELKTISVQNFRKIQTPPSFDVCGFATQKLCSSLEMADFDDSTKVKEVFYAEVKGVLKEMYPAACAIEVLEHQIRKRTPQFPYHTGEPYANLLPTNLVHIDFTTDSAIKSGRAAFKERATQYSKLLVVNLWKSLQGLGNDWPLALCDARTVDYENDLESQDLVFADRYNENSRVYYNDKQKWYYYANLRDDEIVVFQQMDSQAPFGRGVPHTGFFNPFADKDAAPRVSIEIRVFIYFK</sequence>
<evidence type="ECO:0000256" key="1">
    <source>
        <dbReference type="ARBA" id="ARBA00023002"/>
    </source>
</evidence>
<keyword evidence="4" id="KW-1185">Reference proteome</keyword>
<accession>A0A6A7AF17</accession>
<dbReference type="OrthoDB" id="412788at2759"/>
<dbReference type="PANTHER" id="PTHR34598:SF3">
    <property type="entry name" value="OXIDOREDUCTASE AN1597"/>
    <property type="match status" value="1"/>
</dbReference>
<dbReference type="InterPro" id="IPR044053">
    <property type="entry name" value="AsaB-like"/>
</dbReference>
<evidence type="ECO:0008006" key="5">
    <source>
        <dbReference type="Google" id="ProtNLM"/>
    </source>
</evidence>
<reference evidence="3" key="1">
    <citation type="journal article" date="2020" name="Stud. Mycol.">
        <title>101 Dothideomycetes genomes: a test case for predicting lifestyles and emergence of pathogens.</title>
        <authorList>
            <person name="Haridas S."/>
            <person name="Albert R."/>
            <person name="Binder M."/>
            <person name="Bloem J."/>
            <person name="Labutti K."/>
            <person name="Salamov A."/>
            <person name="Andreopoulos B."/>
            <person name="Baker S."/>
            <person name="Barry K."/>
            <person name="Bills G."/>
            <person name="Bluhm B."/>
            <person name="Cannon C."/>
            <person name="Castanera R."/>
            <person name="Culley D."/>
            <person name="Daum C."/>
            <person name="Ezra D."/>
            <person name="Gonzalez J."/>
            <person name="Henrissat B."/>
            <person name="Kuo A."/>
            <person name="Liang C."/>
            <person name="Lipzen A."/>
            <person name="Lutzoni F."/>
            <person name="Magnuson J."/>
            <person name="Mondo S."/>
            <person name="Nolan M."/>
            <person name="Ohm R."/>
            <person name="Pangilinan J."/>
            <person name="Park H.-J."/>
            <person name="Ramirez L."/>
            <person name="Alfaro M."/>
            <person name="Sun H."/>
            <person name="Tritt A."/>
            <person name="Yoshinaga Y."/>
            <person name="Zwiers L.-H."/>
            <person name="Turgeon B."/>
            <person name="Goodwin S."/>
            <person name="Spatafora J."/>
            <person name="Crous P."/>
            <person name="Grigoriev I."/>
        </authorList>
    </citation>
    <scope>NUCLEOTIDE SEQUENCE</scope>
    <source>
        <strain evidence="3">CBS 113818</strain>
    </source>
</reference>
<keyword evidence="1" id="KW-0560">Oxidoreductase</keyword>
<evidence type="ECO:0000313" key="4">
    <source>
        <dbReference type="Proteomes" id="UP000799424"/>
    </source>
</evidence>
<dbReference type="AlphaFoldDB" id="A0A6A7AF17"/>
<evidence type="ECO:0000313" key="3">
    <source>
        <dbReference type="EMBL" id="KAF2831289.1"/>
    </source>
</evidence>
<comment type="similarity">
    <text evidence="2">Belongs to the asaB hydroxylase/desaturase family.</text>
</comment>